<sequence length="58" mass="6459">TPVRITVCDWIWVSGISSVNWPLSALLKSWSLPNEFLVSLDSLSPIRSHCSKLPASTY</sequence>
<dbReference type="EMBL" id="JAMKFB020000019">
    <property type="protein sequence ID" value="KAL0165943.1"/>
    <property type="molecule type" value="Genomic_DNA"/>
</dbReference>
<reference evidence="1 2" key="1">
    <citation type="submission" date="2024-05" db="EMBL/GenBank/DDBJ databases">
        <title>Genome sequencing and assembly of Indian major carp, Cirrhinus mrigala (Hamilton, 1822).</title>
        <authorList>
            <person name="Mohindra V."/>
            <person name="Chowdhury L.M."/>
            <person name="Lal K."/>
            <person name="Jena J.K."/>
        </authorList>
    </citation>
    <scope>NUCLEOTIDE SEQUENCE [LARGE SCALE GENOMIC DNA]</scope>
    <source>
        <strain evidence="1">CM1030</strain>
        <tissue evidence="1">Blood</tissue>
    </source>
</reference>
<protein>
    <submittedName>
        <fullName evidence="1">Uncharacterized protein</fullName>
    </submittedName>
</protein>
<feature type="non-terminal residue" evidence="1">
    <location>
        <position position="1"/>
    </location>
</feature>
<proteinExistence type="predicted"/>
<evidence type="ECO:0000313" key="1">
    <source>
        <dbReference type="EMBL" id="KAL0165943.1"/>
    </source>
</evidence>
<organism evidence="1 2">
    <name type="scientific">Cirrhinus mrigala</name>
    <name type="common">Mrigala</name>
    <dbReference type="NCBI Taxonomy" id="683832"/>
    <lineage>
        <taxon>Eukaryota</taxon>
        <taxon>Metazoa</taxon>
        <taxon>Chordata</taxon>
        <taxon>Craniata</taxon>
        <taxon>Vertebrata</taxon>
        <taxon>Euteleostomi</taxon>
        <taxon>Actinopterygii</taxon>
        <taxon>Neopterygii</taxon>
        <taxon>Teleostei</taxon>
        <taxon>Ostariophysi</taxon>
        <taxon>Cypriniformes</taxon>
        <taxon>Cyprinidae</taxon>
        <taxon>Labeoninae</taxon>
        <taxon>Labeonini</taxon>
        <taxon>Cirrhinus</taxon>
    </lineage>
</organism>
<accession>A0ABD0NVN4</accession>
<feature type="non-terminal residue" evidence="1">
    <location>
        <position position="58"/>
    </location>
</feature>
<dbReference type="Proteomes" id="UP001529510">
    <property type="component" value="Unassembled WGS sequence"/>
</dbReference>
<dbReference type="AlphaFoldDB" id="A0ABD0NVN4"/>
<comment type="caution">
    <text evidence="1">The sequence shown here is derived from an EMBL/GenBank/DDBJ whole genome shotgun (WGS) entry which is preliminary data.</text>
</comment>
<evidence type="ECO:0000313" key="2">
    <source>
        <dbReference type="Proteomes" id="UP001529510"/>
    </source>
</evidence>
<name>A0ABD0NVN4_CIRMR</name>
<gene>
    <name evidence="1" type="ORF">M9458_037787</name>
</gene>
<keyword evidence="2" id="KW-1185">Reference proteome</keyword>